<name>A0A226WUJ8_CABSO</name>
<comment type="caution">
    <text evidence="1">The sequence shown here is derived from an EMBL/GenBank/DDBJ whole genome shotgun (WGS) entry which is preliminary data.</text>
</comment>
<sequence length="67" mass="7392">MTLEERLAKAAQYLREADGLLITAVAGMGVDSGLPDFRGAEGFWRAYPALQRQQLTFEDMTTARAQS</sequence>
<dbReference type="EMBL" id="MTHB01000210">
    <property type="protein sequence ID" value="OXC74480.1"/>
    <property type="molecule type" value="Genomic_DNA"/>
</dbReference>
<dbReference type="AlphaFoldDB" id="A0A226WUJ8"/>
<dbReference type="InterPro" id="IPR029035">
    <property type="entry name" value="DHS-like_NAD/FAD-binding_dom"/>
</dbReference>
<proteinExistence type="predicted"/>
<evidence type="ECO:0000313" key="1">
    <source>
        <dbReference type="EMBL" id="OXC74480.1"/>
    </source>
</evidence>
<protein>
    <submittedName>
        <fullName evidence="1">NAD-dependent protein deacetylase of SIR2 family</fullName>
    </submittedName>
</protein>
<gene>
    <name evidence="1" type="ORF">BSU04_31705</name>
</gene>
<organism evidence="1 2">
    <name type="scientific">Caballeronia sordidicola</name>
    <name type="common">Burkholderia sordidicola</name>
    <dbReference type="NCBI Taxonomy" id="196367"/>
    <lineage>
        <taxon>Bacteria</taxon>
        <taxon>Pseudomonadati</taxon>
        <taxon>Pseudomonadota</taxon>
        <taxon>Betaproteobacteria</taxon>
        <taxon>Burkholderiales</taxon>
        <taxon>Burkholderiaceae</taxon>
        <taxon>Caballeronia</taxon>
    </lineage>
</organism>
<dbReference type="Gene3D" id="3.40.50.1220">
    <property type="entry name" value="TPP-binding domain"/>
    <property type="match status" value="1"/>
</dbReference>
<dbReference type="SUPFAM" id="SSF52467">
    <property type="entry name" value="DHS-like NAD/FAD-binding domain"/>
    <property type="match status" value="1"/>
</dbReference>
<accession>A0A226WUJ8</accession>
<dbReference type="Proteomes" id="UP000214720">
    <property type="component" value="Unassembled WGS sequence"/>
</dbReference>
<reference evidence="2" key="1">
    <citation type="submission" date="2017-01" db="EMBL/GenBank/DDBJ databases">
        <title>Genome Analysis of Deinococcus marmoris KOPRI26562.</title>
        <authorList>
            <person name="Kim J.H."/>
            <person name="Oh H.-M."/>
        </authorList>
    </citation>
    <scope>NUCLEOTIDE SEQUENCE [LARGE SCALE GENOMIC DNA]</scope>
    <source>
        <strain evidence="2">PAMC 26633</strain>
    </source>
</reference>
<evidence type="ECO:0000313" key="2">
    <source>
        <dbReference type="Proteomes" id="UP000214720"/>
    </source>
</evidence>